<feature type="transmembrane region" description="Helical" evidence="6">
    <location>
        <begin position="407"/>
        <end position="427"/>
    </location>
</feature>
<protein>
    <submittedName>
        <fullName evidence="7">Polysaccharide biosynthesis protein</fullName>
    </submittedName>
</protein>
<evidence type="ECO:0000256" key="5">
    <source>
        <dbReference type="ARBA" id="ARBA00023136"/>
    </source>
</evidence>
<evidence type="ECO:0000256" key="6">
    <source>
        <dbReference type="SAM" id="Phobius"/>
    </source>
</evidence>
<feature type="transmembrane region" description="Helical" evidence="6">
    <location>
        <begin position="190"/>
        <end position="213"/>
    </location>
</feature>
<keyword evidence="5 6" id="KW-0472">Membrane</keyword>
<feature type="transmembrane region" description="Helical" evidence="6">
    <location>
        <begin position="317"/>
        <end position="341"/>
    </location>
</feature>
<feature type="transmembrane region" description="Helical" evidence="6">
    <location>
        <begin position="161"/>
        <end position="184"/>
    </location>
</feature>
<evidence type="ECO:0000256" key="2">
    <source>
        <dbReference type="ARBA" id="ARBA00022475"/>
    </source>
</evidence>
<accession>C3JAP7</accession>
<feature type="transmembrane region" description="Helical" evidence="6">
    <location>
        <begin position="347"/>
        <end position="368"/>
    </location>
</feature>
<gene>
    <name evidence="7" type="ORF">POREN0001_0284</name>
</gene>
<reference evidence="7 8" key="1">
    <citation type="submission" date="2009-04" db="EMBL/GenBank/DDBJ databases">
        <authorList>
            <person name="Sebastian Y."/>
            <person name="Madupu R."/>
            <person name="Durkin A.S."/>
            <person name="Torralba M."/>
            <person name="Methe B."/>
            <person name="Sutton G.G."/>
            <person name="Strausberg R.L."/>
            <person name="Nelson K.E."/>
        </authorList>
    </citation>
    <scope>NUCLEOTIDE SEQUENCE [LARGE SCALE GENOMIC DNA]</scope>
    <source>
        <strain evidence="8">ATCC 35406 / BCRC 14492 / JCM 8526 / NCTC 13058 / HG 370</strain>
    </source>
</reference>
<keyword evidence="2" id="KW-1003">Cell membrane</keyword>
<sequence>MGNNNENNKRIAKNTLLLYVRQLVILVVSLYTVRAALKALGAEDYGLFDLVAGTVTVLSFVSGTLTSATQRFFSFELGQKTQERLKSIFSVNMVLYVGIALLLLLALETIGLWFVHHRLTIPPARFDAVVANFHLAVFSFFFMVLRTPFNAIMIAHEDMHLFAGISIVEALLKLGSVIILQYFITTDKLILYGGLLCLVSLFTAIAYITLCGIKYAECQYRKFYWDTKIARHLLSFTGWTLFGQISTVFRTQAITIIVNQYFSPVVLASQSIAKNISGAVNSFSTNFNTSLYPPIIKYYASGEHSQMHSLVYSGSKICFFLLWILALPLMLEMQSVLALWLGSIPPLLVLFANLSIIEALLHALSLPLTTAARAPGRMRTYELSLGIVQILIFVATLIAFHFGAAAYSMYVVSIIANALLFVLRLYIVQNLIGLSMSQFLKYVVSPCLVVVFCSASPSIALKSLLPTGPLYTILIILCSFLINGICIYFLGLDKQWRLRVRQLLIQKAKKVMP</sequence>
<name>C3JAP7_POREA</name>
<evidence type="ECO:0000256" key="4">
    <source>
        <dbReference type="ARBA" id="ARBA00022989"/>
    </source>
</evidence>
<dbReference type="STRING" id="553175.POREN0001_0284"/>
<keyword evidence="8" id="KW-1185">Reference proteome</keyword>
<dbReference type="GO" id="GO:0005886">
    <property type="term" value="C:plasma membrane"/>
    <property type="evidence" value="ECO:0007669"/>
    <property type="project" value="UniProtKB-SubCell"/>
</dbReference>
<dbReference type="PANTHER" id="PTHR30250">
    <property type="entry name" value="PST FAMILY PREDICTED COLANIC ACID TRANSPORTER"/>
    <property type="match status" value="1"/>
</dbReference>
<evidence type="ECO:0000313" key="7">
    <source>
        <dbReference type="EMBL" id="EEN82657.1"/>
    </source>
</evidence>
<dbReference type="AlphaFoldDB" id="C3JAP7"/>
<feature type="transmembrane region" description="Helical" evidence="6">
    <location>
        <begin position="439"/>
        <end position="459"/>
    </location>
</feature>
<feature type="transmembrane region" description="Helical" evidence="6">
    <location>
        <begin position="16"/>
        <end position="33"/>
    </location>
</feature>
<feature type="transmembrane region" description="Helical" evidence="6">
    <location>
        <begin position="89"/>
        <end position="116"/>
    </location>
</feature>
<dbReference type="EMBL" id="ACNN01000020">
    <property type="protein sequence ID" value="EEN82657.1"/>
    <property type="molecule type" value="Genomic_DNA"/>
</dbReference>
<evidence type="ECO:0000256" key="1">
    <source>
        <dbReference type="ARBA" id="ARBA00004651"/>
    </source>
</evidence>
<feature type="transmembrane region" description="Helical" evidence="6">
    <location>
        <begin position="471"/>
        <end position="492"/>
    </location>
</feature>
<organism evidence="7 8">
    <name type="scientific">Porphyromonas endodontalis (strain ATCC 35406 / DSM 24491 / JCM 8526 / CCUG 16442 / BCRC 14492 / NCTC 13058 / HG 370)</name>
    <name type="common">Bacteroides endodontalis</name>
    <dbReference type="NCBI Taxonomy" id="553175"/>
    <lineage>
        <taxon>Bacteria</taxon>
        <taxon>Pseudomonadati</taxon>
        <taxon>Bacteroidota</taxon>
        <taxon>Bacteroidia</taxon>
        <taxon>Bacteroidales</taxon>
        <taxon>Porphyromonadaceae</taxon>
        <taxon>Porphyromonas</taxon>
    </lineage>
</organism>
<dbReference type="Proteomes" id="UP000004295">
    <property type="component" value="Unassembled WGS sequence"/>
</dbReference>
<feature type="transmembrane region" description="Helical" evidence="6">
    <location>
        <begin position="380"/>
        <end position="401"/>
    </location>
</feature>
<dbReference type="PANTHER" id="PTHR30250:SF26">
    <property type="entry name" value="PSMA PROTEIN"/>
    <property type="match status" value="1"/>
</dbReference>
<feature type="transmembrane region" description="Helical" evidence="6">
    <location>
        <begin position="128"/>
        <end position="149"/>
    </location>
</feature>
<feature type="transmembrane region" description="Helical" evidence="6">
    <location>
        <begin position="45"/>
        <end position="68"/>
    </location>
</feature>
<dbReference type="eggNOG" id="COG2244">
    <property type="taxonomic scope" value="Bacteria"/>
</dbReference>
<keyword evidence="4 6" id="KW-1133">Transmembrane helix</keyword>
<evidence type="ECO:0000313" key="8">
    <source>
        <dbReference type="Proteomes" id="UP000004295"/>
    </source>
</evidence>
<proteinExistence type="predicted"/>
<evidence type="ECO:0000256" key="3">
    <source>
        <dbReference type="ARBA" id="ARBA00022692"/>
    </source>
</evidence>
<comment type="subcellular location">
    <subcellularLocation>
        <location evidence="1">Cell membrane</location>
        <topology evidence="1">Multi-pass membrane protein</topology>
    </subcellularLocation>
</comment>
<keyword evidence="3 6" id="KW-0812">Transmembrane</keyword>
<dbReference type="InterPro" id="IPR050833">
    <property type="entry name" value="Poly_Biosynth_Transport"/>
</dbReference>
<comment type="caution">
    <text evidence="7">The sequence shown here is derived from an EMBL/GenBank/DDBJ whole genome shotgun (WGS) entry which is preliminary data.</text>
</comment>